<keyword evidence="1" id="KW-0472">Membrane</keyword>
<sequence length="61" mass="6460">MLGRCAARGYKILAAKLSLEPSKPKVALAAIGALFLGIYPVDMLNTAFRGRLGIVIVIVFA</sequence>
<evidence type="ECO:0000313" key="3">
    <source>
        <dbReference type="Proteomes" id="UP000278855"/>
    </source>
</evidence>
<protein>
    <submittedName>
        <fullName evidence="2">Uncharacterized protein</fullName>
    </submittedName>
</protein>
<dbReference type="Proteomes" id="UP000278855">
    <property type="component" value="Unassembled WGS sequence"/>
</dbReference>
<dbReference type="AlphaFoldDB" id="A0A3N4F134"/>
<keyword evidence="1" id="KW-1133">Transmembrane helix</keyword>
<keyword evidence="1" id="KW-0812">Transmembrane</keyword>
<comment type="caution">
    <text evidence="2">The sequence shown here is derived from an EMBL/GenBank/DDBJ whole genome shotgun (WGS) entry which is preliminary data.</text>
</comment>
<evidence type="ECO:0000256" key="1">
    <source>
        <dbReference type="SAM" id="Phobius"/>
    </source>
</evidence>
<dbReference type="EMBL" id="RKKB01000001">
    <property type="protein sequence ID" value="RPA34744.1"/>
    <property type="molecule type" value="Genomic_DNA"/>
</dbReference>
<name>A0A3N4F134_9GAMM</name>
<organism evidence="2 3">
    <name type="scientific">Shewanella psychromarinicola</name>
    <dbReference type="NCBI Taxonomy" id="2487742"/>
    <lineage>
        <taxon>Bacteria</taxon>
        <taxon>Pseudomonadati</taxon>
        <taxon>Pseudomonadota</taxon>
        <taxon>Gammaproteobacteria</taxon>
        <taxon>Alteromonadales</taxon>
        <taxon>Shewanellaceae</taxon>
        <taxon>Shewanella</taxon>
    </lineage>
</organism>
<reference evidence="3" key="1">
    <citation type="submission" date="2018-11" db="EMBL/GenBank/DDBJ databases">
        <title>Shewanella sp. R106.</title>
        <authorList>
            <person name="Hwang Y.J."/>
            <person name="Hwang C.Y."/>
        </authorList>
    </citation>
    <scope>NUCLEOTIDE SEQUENCE [LARGE SCALE GENOMIC DNA]</scope>
    <source>
        <strain evidence="3">R106</strain>
    </source>
</reference>
<gene>
    <name evidence="2" type="ORF">EGC77_03485</name>
</gene>
<evidence type="ECO:0000313" key="2">
    <source>
        <dbReference type="EMBL" id="RPA34744.1"/>
    </source>
</evidence>
<proteinExistence type="predicted"/>
<feature type="transmembrane region" description="Helical" evidence="1">
    <location>
        <begin position="26"/>
        <end position="44"/>
    </location>
</feature>
<accession>A0A3N4F134</accession>